<accession>A0ACC6PXW8</accession>
<name>A0ACC6PXW8_9ACTN</name>
<comment type="caution">
    <text evidence="1">The sequence shown here is derived from an EMBL/GenBank/DDBJ whole genome shotgun (WGS) entry which is preliminary data.</text>
</comment>
<evidence type="ECO:0000313" key="1">
    <source>
        <dbReference type="EMBL" id="MEJ8636318.1"/>
    </source>
</evidence>
<dbReference type="Proteomes" id="UP001377168">
    <property type="component" value="Unassembled WGS sequence"/>
</dbReference>
<evidence type="ECO:0000313" key="2">
    <source>
        <dbReference type="Proteomes" id="UP001377168"/>
    </source>
</evidence>
<sequence length="386" mass="40836">MTLTAEAPAQTLAPRLAAALDRVSVRADGLAAAVAGRPLTADSPRDLRGRLSNALYEEFHAGNGAHRREADTPPRRSLRDAGLEGRLAAGVPHATTPVRGRLIEVLRRPDGDQLVVRLPEITARVPADRLLTPGPCEPGQLVDLALEASRPALSPGFFYVMGSRALPSPPGPVRRLFLHATDTDGAVRLWAAALRALERTGARYHAKALSDPDDFPRRDGIVIYLHGRHEEAEAAVVEAVAGLGAGESTSLFTRQLAPGVAAAWDPQDPRPGHGGMSFGQHRSFALATALVDHATSDHATSDHATSDHATSDHATSDHATSDHATSDHATSDHATSDHATTDGGPLDGGSLEERVARAFTEAGIDPLHPENNLTANEGSRDDDRDR</sequence>
<gene>
    <name evidence="1" type="ORF">WKI67_23430</name>
</gene>
<organism evidence="1 2">
    <name type="scientific">Streptomyces achmelvichensis</name>
    <dbReference type="NCBI Taxonomy" id="3134111"/>
    <lineage>
        <taxon>Bacteria</taxon>
        <taxon>Bacillati</taxon>
        <taxon>Actinomycetota</taxon>
        <taxon>Actinomycetes</taxon>
        <taxon>Kitasatosporales</taxon>
        <taxon>Streptomycetaceae</taxon>
        <taxon>Streptomyces</taxon>
    </lineage>
</organism>
<protein>
    <submittedName>
        <fullName evidence="1">T3SS effector HopA1 family protein</fullName>
    </submittedName>
</protein>
<reference evidence="1" key="1">
    <citation type="submission" date="2024-03" db="EMBL/GenBank/DDBJ databases">
        <title>Novel Streptomyces species of biotechnological and ecological value are a feature of Machair soil.</title>
        <authorList>
            <person name="Prole J.R."/>
            <person name="Goodfellow M."/>
            <person name="Allenby N."/>
            <person name="Ward A.C."/>
        </authorList>
    </citation>
    <scope>NUCLEOTIDE SEQUENCE</scope>
    <source>
        <strain evidence="1">MS2.AVA.5</strain>
    </source>
</reference>
<keyword evidence="2" id="KW-1185">Reference proteome</keyword>
<dbReference type="EMBL" id="JBBKAJ010000022">
    <property type="protein sequence ID" value="MEJ8636318.1"/>
    <property type="molecule type" value="Genomic_DNA"/>
</dbReference>
<proteinExistence type="predicted"/>